<dbReference type="InterPro" id="IPR002575">
    <property type="entry name" value="Aminoglycoside_PTrfase"/>
</dbReference>
<keyword evidence="1" id="KW-0028">Amino-acid biosynthesis</keyword>
<dbReference type="Proteomes" id="UP000682713">
    <property type="component" value="Unassembled WGS sequence"/>
</dbReference>
<dbReference type="PANTHER" id="PTHR21064:SF6">
    <property type="entry name" value="AMINOGLYCOSIDE PHOSPHOTRANSFERASE DOMAIN-CONTAINING PROTEIN"/>
    <property type="match status" value="1"/>
</dbReference>
<evidence type="ECO:0000259" key="8">
    <source>
        <dbReference type="Pfam" id="PF01636"/>
    </source>
</evidence>
<dbReference type="PANTHER" id="PTHR21064">
    <property type="entry name" value="AMINOGLYCOSIDE PHOSPHOTRANSFERASE DOMAIN-CONTAINING PROTEIN-RELATED"/>
    <property type="match status" value="1"/>
</dbReference>
<keyword evidence="10" id="KW-1185">Reference proteome</keyword>
<protein>
    <submittedName>
        <fullName evidence="9">Homoserine kinase</fullName>
    </submittedName>
</protein>
<keyword evidence="6" id="KW-0067">ATP-binding</keyword>
<dbReference type="GO" id="GO:0004413">
    <property type="term" value="F:homoserine kinase activity"/>
    <property type="evidence" value="ECO:0007669"/>
    <property type="project" value="InterPro"/>
</dbReference>
<evidence type="ECO:0000256" key="6">
    <source>
        <dbReference type="ARBA" id="ARBA00022840"/>
    </source>
</evidence>
<dbReference type="RefSeq" id="WP_213109466.1">
    <property type="nucleotide sequence ID" value="NZ_JAGYPJ010000001.1"/>
</dbReference>
<dbReference type="Pfam" id="PF01636">
    <property type="entry name" value="APH"/>
    <property type="match status" value="1"/>
</dbReference>
<proteinExistence type="inferred from homology"/>
<accession>A0A942TKC6</accession>
<keyword evidence="3" id="KW-0791">Threonine biosynthesis</keyword>
<keyword evidence="4" id="KW-0547">Nucleotide-binding</keyword>
<dbReference type="GO" id="GO:0009088">
    <property type="term" value="P:threonine biosynthetic process"/>
    <property type="evidence" value="ECO:0007669"/>
    <property type="project" value="UniProtKB-KW"/>
</dbReference>
<dbReference type="AlphaFoldDB" id="A0A942TKC6"/>
<evidence type="ECO:0000256" key="5">
    <source>
        <dbReference type="ARBA" id="ARBA00022777"/>
    </source>
</evidence>
<dbReference type="CDD" id="cd05153">
    <property type="entry name" value="HomoserineK_II"/>
    <property type="match status" value="1"/>
</dbReference>
<name>A0A942TKC6_9BACI</name>
<dbReference type="SUPFAM" id="SSF56112">
    <property type="entry name" value="Protein kinase-like (PK-like)"/>
    <property type="match status" value="1"/>
</dbReference>
<dbReference type="InterPro" id="IPR011009">
    <property type="entry name" value="Kinase-like_dom_sf"/>
</dbReference>
<evidence type="ECO:0000256" key="1">
    <source>
        <dbReference type="ARBA" id="ARBA00022605"/>
    </source>
</evidence>
<comment type="similarity">
    <text evidence="7">Belongs to the pseudomonas-type ThrB family.</text>
</comment>
<gene>
    <name evidence="9" type="ORF">KHA93_03595</name>
</gene>
<dbReference type="InterPro" id="IPR005280">
    <property type="entry name" value="Homoserine_kinase_II"/>
</dbReference>
<evidence type="ECO:0000256" key="7">
    <source>
        <dbReference type="ARBA" id="ARBA00038240"/>
    </source>
</evidence>
<dbReference type="InterPro" id="IPR050249">
    <property type="entry name" value="Pseudomonas-type_ThrB"/>
</dbReference>
<feature type="domain" description="Aminoglycoside phosphotransferase" evidence="8">
    <location>
        <begin position="28"/>
        <end position="236"/>
    </location>
</feature>
<dbReference type="GO" id="GO:0005524">
    <property type="term" value="F:ATP binding"/>
    <property type="evidence" value="ECO:0007669"/>
    <property type="project" value="UniProtKB-KW"/>
</dbReference>
<evidence type="ECO:0000256" key="2">
    <source>
        <dbReference type="ARBA" id="ARBA00022679"/>
    </source>
</evidence>
<keyword evidence="5 9" id="KW-0418">Kinase</keyword>
<comment type="caution">
    <text evidence="9">The sequence shown here is derived from an EMBL/GenBank/DDBJ whole genome shotgun (WGS) entry which is preliminary data.</text>
</comment>
<evidence type="ECO:0000256" key="3">
    <source>
        <dbReference type="ARBA" id="ARBA00022697"/>
    </source>
</evidence>
<reference evidence="9 10" key="1">
    <citation type="submission" date="2021-05" db="EMBL/GenBank/DDBJ databases">
        <title>Novel Bacillus species.</title>
        <authorList>
            <person name="Liu G."/>
        </authorList>
    </citation>
    <scope>NUCLEOTIDE SEQUENCE [LARGE SCALE GENOMIC DNA]</scope>
    <source>
        <strain evidence="9 10">FJAT-49732</strain>
    </source>
</reference>
<evidence type="ECO:0000313" key="10">
    <source>
        <dbReference type="Proteomes" id="UP000682713"/>
    </source>
</evidence>
<dbReference type="EMBL" id="JAGYPJ010000001">
    <property type="protein sequence ID" value="MBS4198733.1"/>
    <property type="molecule type" value="Genomic_DNA"/>
</dbReference>
<evidence type="ECO:0000256" key="4">
    <source>
        <dbReference type="ARBA" id="ARBA00022741"/>
    </source>
</evidence>
<evidence type="ECO:0000313" key="9">
    <source>
        <dbReference type="EMBL" id="MBS4198733.1"/>
    </source>
</evidence>
<sequence length="315" mass="37417">MANKTNFSEDELKQILSSYDLGNYKDSTPFTSGTVQTNIKVKTTKGQFVFRYYENRSVQSALFETNFLAYLKDHDFPCPKPFLNQYGEFVGIYKQKPYVLFEYMEGEHITNPSENQKTQLIKLAAELHNISKNYIPLYKEDRLNYSVVTCRKLAEQQAKQLCTNNAKEKLRWLEKELESLVLPESLPKGICHSDFHFSNILYKDGTCKALIDFDDANYTYLLFDLIVLIEYGAWQHDVDEYLNVKEAKKIISEYMKYRPLSDMEKKHLFDIYKLSILIDCVRYFDRGEVENFYERRKIEYLNHIGRMKFFENLFR</sequence>
<keyword evidence="2" id="KW-0808">Transferase</keyword>
<organism evidence="9 10">
    <name type="scientific">Lederbergia citrisecunda</name>
    <dbReference type="NCBI Taxonomy" id="2833583"/>
    <lineage>
        <taxon>Bacteria</taxon>
        <taxon>Bacillati</taxon>
        <taxon>Bacillota</taxon>
        <taxon>Bacilli</taxon>
        <taxon>Bacillales</taxon>
        <taxon>Bacillaceae</taxon>
        <taxon>Lederbergia</taxon>
    </lineage>
</organism>
<dbReference type="Gene3D" id="3.30.200.20">
    <property type="entry name" value="Phosphorylase Kinase, domain 1"/>
    <property type="match status" value="1"/>
</dbReference>
<dbReference type="Gene3D" id="3.90.1200.10">
    <property type="match status" value="1"/>
</dbReference>